<comment type="caution">
    <text evidence="2">The sequence shown here is derived from an EMBL/GenBank/DDBJ whole genome shotgun (WGS) entry which is preliminary data.</text>
</comment>
<feature type="compositionally biased region" description="Basic and acidic residues" evidence="1">
    <location>
        <begin position="1229"/>
        <end position="1239"/>
    </location>
</feature>
<sequence>MYVHFYYREKACNKNDVRHEVYCFMHAHETSTFLRPKYVDAQSCCAIIARFGGMKQQRRQEALLKHLLWKTFSASSSSTKAVKIEDASEKAMCSIDGAGFDWSDMTEEEIQANMALMAFSDSELHTKKFCKLLEGQFVKSREHEVFYMRIALLRRREVETNEKLRENTNAPIIEDWVSNDEDDDEPNPKVEKKTVIPTATKKEFVKPEKPAKRSVNTVRPFSTASRVRKNNDAPIIEDWVSDDEDEVETTVVVKKKTVIPTAAKIEKPVRKPVRYAEMYRSQRPRGNQRNWNGQKSNQLGCNFVFNNKACFICGSFDHIQYSCPNQQRKRIVSGNNYNKEDNDYYSRTSHPSAHKHMAPRAVLMKTGLKSFNTARPVNTVRSVNTGRPFSTARSFNTVRPFYTAHPKSTIHCARPRTYFQNQAQSTVNRPFYKRTTLTKRCFNQRFNTSRPFRSTVNTVRARGFNAVKPSACWVWRPIKPNGASLVFNKYNYIDARGRSKHHFIRDCNAKKLIQMAKIDTENNVADLLTKGFDAGRFQYLVSIAKATSEDQCKCIEGLDHINFKILINFQENLLERKNRTLIEAARTMLADSKLPTTFWAEAVSTACYELFLMTLHVSKGVLSPSTSSQQDQDNQDCIIMPIWKDASYFGDAAPRFVADAQIQDKDGLQDEMSLQKKFSTVVPEVNTATPEDLVGPSHASEDTQVEDQEIELGNIPQSNAVPTTPHTKIHKDHPIKHVIGDVQSSVQTRRMTTSYSELGFLSAIYEGKPNHARHTCPPPLICFVIINSKYNSQHNIAAFLEKSTGSEGFHQVIDFLSQSHISYALTKKPEIYISFIKQFWRTAEASTDTDGEVTITAIIDGQSKTITEASLRRHLKLEDHDGITSIPNSEIFEQLALMGYQTDSDKLTFQKGVFSPQWRFLIHTLLHCLSPKKTAWEQFSSNIATALICLATNRKYNFSRLIFEHMVTNIGSPHKFLMYPRFIQICLDMQKKQLKTHSSTYPVPSLNNKVFSNMRRLTKGYTGVEIGLFPTMLTSPTPSSSPSRITSSPSLSSEPSTEPTFEPQPSPDAEYHVPTPNESPLHAVHSHGSDEGSLKLIELMNLVTKLSERIGVLEDDLKRTKQTYSAAFTKLILRIKKLESKVKTGKARKRARVVLSEDEEDDSSKQGRIDEDPNTYFAQDDEVVHDQDTAEEGQPEDSTAGITVSTAPINISTARETRSTAGRVVYGRRSKEARKDKGKAIMTEPEPEKKSKKLLEQERLGLEEAIRLQEQVDEEERAQRARDEEIARQLLALDEERATSEPKTTKDIDWNDPSVQKYHYEDTGNRDEISSLEERTRSTAKKQKVEQDDEKEELKNYLDIVPREDVAEDVESLSTKYPIMDWKTYTLSEKFMYYKIIRGDGSSKNYKILSEMLYDFDRQDIMKLYRLVKERYSSSKPEGYDLMLWGDLHILFEPDEESEIWMNQNDYNLISWSLCDFCGVHILLMQNGIAIHMITEKKYPLSQEMLSQMLSKRLEVDHESTQAYELLKFIRSQVKK</sequence>
<accession>A0ABQ5BHA9</accession>
<feature type="compositionally biased region" description="Basic and acidic residues" evidence="1">
    <location>
        <begin position="1294"/>
        <end position="1309"/>
    </location>
</feature>
<dbReference type="SUPFAM" id="SSF53098">
    <property type="entry name" value="Ribonuclease H-like"/>
    <property type="match status" value="1"/>
</dbReference>
<feature type="compositionally biased region" description="Low complexity" evidence="1">
    <location>
        <begin position="1034"/>
        <end position="1063"/>
    </location>
</feature>
<feature type="region of interest" description="Disordered" evidence="1">
    <location>
        <begin position="712"/>
        <end position="732"/>
    </location>
</feature>
<dbReference type="InterPro" id="IPR012337">
    <property type="entry name" value="RNaseH-like_sf"/>
</dbReference>
<gene>
    <name evidence="2" type="ORF">Tco_0860219</name>
</gene>
<keyword evidence="3" id="KW-1185">Reference proteome</keyword>
<name>A0ABQ5BHA9_9ASTR</name>
<organism evidence="2 3">
    <name type="scientific">Tanacetum coccineum</name>
    <dbReference type="NCBI Taxonomy" id="301880"/>
    <lineage>
        <taxon>Eukaryota</taxon>
        <taxon>Viridiplantae</taxon>
        <taxon>Streptophyta</taxon>
        <taxon>Embryophyta</taxon>
        <taxon>Tracheophyta</taxon>
        <taxon>Spermatophyta</taxon>
        <taxon>Magnoliopsida</taxon>
        <taxon>eudicotyledons</taxon>
        <taxon>Gunneridae</taxon>
        <taxon>Pentapetalae</taxon>
        <taxon>asterids</taxon>
        <taxon>campanulids</taxon>
        <taxon>Asterales</taxon>
        <taxon>Asteraceae</taxon>
        <taxon>Asteroideae</taxon>
        <taxon>Anthemideae</taxon>
        <taxon>Anthemidinae</taxon>
        <taxon>Tanacetum</taxon>
    </lineage>
</organism>
<dbReference type="CDD" id="cd22265">
    <property type="entry name" value="UDM1_RNF168"/>
    <property type="match status" value="1"/>
</dbReference>
<feature type="region of interest" description="Disordered" evidence="1">
    <location>
        <begin position="1292"/>
        <end position="1350"/>
    </location>
</feature>
<feature type="compositionally biased region" description="Polar residues" evidence="1">
    <location>
        <begin position="715"/>
        <end position="726"/>
    </location>
</feature>
<feature type="region of interest" description="Disordered" evidence="1">
    <location>
        <begin position="1146"/>
        <end position="1254"/>
    </location>
</feature>
<reference evidence="2" key="1">
    <citation type="journal article" date="2022" name="Int. J. Mol. Sci.">
        <title>Draft Genome of Tanacetum Coccineum: Genomic Comparison of Closely Related Tanacetum-Family Plants.</title>
        <authorList>
            <person name="Yamashiro T."/>
            <person name="Shiraishi A."/>
            <person name="Nakayama K."/>
            <person name="Satake H."/>
        </authorList>
    </citation>
    <scope>NUCLEOTIDE SEQUENCE</scope>
</reference>
<feature type="compositionally biased region" description="Basic and acidic residues" evidence="1">
    <location>
        <begin position="1318"/>
        <end position="1337"/>
    </location>
</feature>
<feature type="region of interest" description="Disordered" evidence="1">
    <location>
        <begin position="1032"/>
        <end position="1088"/>
    </location>
</feature>
<evidence type="ECO:0000256" key="1">
    <source>
        <dbReference type="SAM" id="MobiDB-lite"/>
    </source>
</evidence>
<reference evidence="2" key="2">
    <citation type="submission" date="2022-01" db="EMBL/GenBank/DDBJ databases">
        <authorList>
            <person name="Yamashiro T."/>
            <person name="Shiraishi A."/>
            <person name="Satake H."/>
            <person name="Nakayama K."/>
        </authorList>
    </citation>
    <scope>NUCLEOTIDE SEQUENCE</scope>
</reference>
<evidence type="ECO:0000313" key="3">
    <source>
        <dbReference type="Proteomes" id="UP001151760"/>
    </source>
</evidence>
<dbReference type="EMBL" id="BQNB010013208">
    <property type="protein sequence ID" value="GJT13177.1"/>
    <property type="molecule type" value="Genomic_DNA"/>
</dbReference>
<proteinExistence type="predicted"/>
<protein>
    <submittedName>
        <fullName evidence="2">Copia protein</fullName>
    </submittedName>
</protein>
<feature type="compositionally biased region" description="Polar residues" evidence="1">
    <location>
        <begin position="1196"/>
        <end position="1214"/>
    </location>
</feature>
<dbReference type="Proteomes" id="UP001151760">
    <property type="component" value="Unassembled WGS sequence"/>
</dbReference>
<evidence type="ECO:0000313" key="2">
    <source>
        <dbReference type="EMBL" id="GJT13177.1"/>
    </source>
</evidence>